<dbReference type="Pfam" id="PF06985">
    <property type="entry name" value="HET"/>
    <property type="match status" value="1"/>
</dbReference>
<keyword evidence="3" id="KW-1185">Reference proteome</keyword>
<dbReference type="AlphaFoldDB" id="A0A084B3U9"/>
<evidence type="ECO:0000313" key="2">
    <source>
        <dbReference type="EMBL" id="KEY72228.1"/>
    </source>
</evidence>
<proteinExistence type="predicted"/>
<feature type="domain" description="Heterokaryon incompatibility" evidence="1">
    <location>
        <begin position="105"/>
        <end position="270"/>
    </location>
</feature>
<gene>
    <name evidence="2" type="ORF">S7711_00227</name>
</gene>
<dbReference type="PANTHER" id="PTHR24148">
    <property type="entry name" value="ANKYRIN REPEAT DOMAIN-CONTAINING PROTEIN 39 HOMOLOG-RELATED"/>
    <property type="match status" value="1"/>
</dbReference>
<evidence type="ECO:0000259" key="1">
    <source>
        <dbReference type="Pfam" id="PF06985"/>
    </source>
</evidence>
<accession>A0A084B3U9</accession>
<reference evidence="2 3" key="1">
    <citation type="journal article" date="2014" name="BMC Genomics">
        <title>Comparative genome sequencing reveals chemotype-specific gene clusters in the toxigenic black mold Stachybotrys.</title>
        <authorList>
            <person name="Semeiks J."/>
            <person name="Borek D."/>
            <person name="Otwinowski Z."/>
            <person name="Grishin N.V."/>
        </authorList>
    </citation>
    <scope>NUCLEOTIDE SEQUENCE [LARGE SCALE GENOMIC DNA]</scope>
    <source>
        <strain evidence="3">CBS 109288 / IBT 7711</strain>
    </source>
</reference>
<dbReference type="InterPro" id="IPR010730">
    <property type="entry name" value="HET"/>
</dbReference>
<dbReference type="InterPro" id="IPR052895">
    <property type="entry name" value="HetReg/Transcr_Mod"/>
</dbReference>
<dbReference type="HOGENOM" id="CLU_004184_7_4_1"/>
<dbReference type="Pfam" id="PF26639">
    <property type="entry name" value="Het-6_barrel"/>
    <property type="match status" value="1"/>
</dbReference>
<dbReference type="Proteomes" id="UP000028045">
    <property type="component" value="Unassembled WGS sequence"/>
</dbReference>
<organism evidence="2 3">
    <name type="scientific">Stachybotrys chartarum (strain CBS 109288 / IBT 7711)</name>
    <name type="common">Toxic black mold</name>
    <name type="synonym">Stilbospora chartarum</name>
    <dbReference type="NCBI Taxonomy" id="1280523"/>
    <lineage>
        <taxon>Eukaryota</taxon>
        <taxon>Fungi</taxon>
        <taxon>Dikarya</taxon>
        <taxon>Ascomycota</taxon>
        <taxon>Pezizomycotina</taxon>
        <taxon>Sordariomycetes</taxon>
        <taxon>Hypocreomycetidae</taxon>
        <taxon>Hypocreales</taxon>
        <taxon>Stachybotryaceae</taxon>
        <taxon>Stachybotrys</taxon>
    </lineage>
</organism>
<evidence type="ECO:0000313" key="3">
    <source>
        <dbReference type="Proteomes" id="UP000028045"/>
    </source>
</evidence>
<dbReference type="EMBL" id="KL648097">
    <property type="protein sequence ID" value="KEY72228.1"/>
    <property type="molecule type" value="Genomic_DNA"/>
</dbReference>
<protein>
    <recommendedName>
        <fullName evidence="1">Heterokaryon incompatibility domain-containing protein</fullName>
    </recommendedName>
</protein>
<name>A0A084B3U9_STACB</name>
<sequence>MAPYKYKPLREELEEIRLVHLLPGTFNDPIAFRLVHVPMPLPPPVAPQKSNFQIDDLESLFSLPWELVETKRGDLILFNVSTGEQRTVMAGAGLPEETTEYEPRFEALSYTWGTDDVSEFAQVKDGVAENGSGQVETLGLRPNLASALRHLRHMDEERVLWIDAICINQDDIGERNKQVKRMATIYTVAFRVTVWLGEESSDSKVGLQTLQYVGQQLDELKTGRLIAASDAADRLFWRNEYLPPFTATIWDALSHIVERPWFYRLWCWQEMKLGGPRTVLQCGFDIASWRDVSLAVNCLHSRDQSPLVTIDFRERCRHISFSKLDHAGFTTQMLDLSRSKGCADPRDKIYGLLGMTTTTFRSRITVDYLMPVEEVYRQTFLAHLSMTHRLEFLKHCDLNNRQIKGPSWVPDWSRTEFAAPLLSEQMSSGISRAWYTLVDPGVLDVTGLHQTRIQTISDAAPKAQGKTLLAIRKWYGFVPQNQSYVTGEDRDVAFILTLCMNRTRDRMPSSHSLSVEQWLAMLNRYLNLTEDSKADPVYNEKETANVIQKVQGRRFFTTEDGHIGTAPAGAKIGDSICLLLGTYAPTLLRKTPLDTYQVVGECYVHGLSDAVGMLGPVPDGWRAINKADAAGRMMPCFLNLANWSHTRDDPRLGPLPQEWEQVPYERRDDDPAIFQKFKNVETGELINHDPRLSPTVLESLGVRLQTFRLV</sequence>
<dbReference type="OrthoDB" id="4850726at2759"/>
<dbReference type="PANTHER" id="PTHR24148:SF64">
    <property type="entry name" value="HETEROKARYON INCOMPATIBILITY DOMAIN-CONTAINING PROTEIN"/>
    <property type="match status" value="1"/>
</dbReference>